<evidence type="ECO:0000256" key="1">
    <source>
        <dbReference type="SAM" id="MobiDB-lite"/>
    </source>
</evidence>
<sequence length="170" mass="19273">MFSRCAKDGKYYSEINLKEMNKKNNTTNTNGIYISKSISNNLNNNDSNPIIKQSKTPVNQIKSSTYESFHNINKSIPNMKSFISSPLITLDNKKKSTTFSNNKKVTGSSLNIFNEHKRSNLFTSKIIGRSLNTLDEGKSTFFHDKNMKKSLNNLSETSGSRMRSKSNLKK</sequence>
<proteinExistence type="predicted"/>
<dbReference type="AlphaFoldDB" id="A0A1Y2FKS4"/>
<reference evidence="2 3" key="1">
    <citation type="submission" date="2016-08" db="EMBL/GenBank/DDBJ databases">
        <title>A Parts List for Fungal Cellulosomes Revealed by Comparative Genomics.</title>
        <authorList>
            <consortium name="DOE Joint Genome Institute"/>
            <person name="Haitjema C.H."/>
            <person name="Gilmore S.P."/>
            <person name="Henske J.K."/>
            <person name="Solomon K.V."/>
            <person name="De Groot R."/>
            <person name="Kuo A."/>
            <person name="Mondo S.J."/>
            <person name="Salamov A.A."/>
            <person name="Labutti K."/>
            <person name="Zhao Z."/>
            <person name="Chiniquy J."/>
            <person name="Barry K."/>
            <person name="Brewer H.M."/>
            <person name="Purvine S.O."/>
            <person name="Wright A.T."/>
            <person name="Boxma B."/>
            <person name="Van Alen T."/>
            <person name="Hackstein J.H."/>
            <person name="Baker S.E."/>
            <person name="Grigoriev I.V."/>
            <person name="O'Malley M.A."/>
        </authorList>
    </citation>
    <scope>NUCLEOTIDE SEQUENCE [LARGE SCALE GENOMIC DNA]</scope>
    <source>
        <strain evidence="2 3">G1</strain>
    </source>
</reference>
<evidence type="ECO:0000313" key="2">
    <source>
        <dbReference type="EMBL" id="ORY84582.1"/>
    </source>
</evidence>
<accession>A0A1Y2FKS4</accession>
<gene>
    <name evidence="2" type="ORF">LY90DRAFT_221420</name>
</gene>
<dbReference type="Proteomes" id="UP000193920">
    <property type="component" value="Unassembled WGS sequence"/>
</dbReference>
<comment type="caution">
    <text evidence="2">The sequence shown here is derived from an EMBL/GenBank/DDBJ whole genome shotgun (WGS) entry which is preliminary data.</text>
</comment>
<dbReference type="EMBL" id="MCOG01000005">
    <property type="protein sequence ID" value="ORY84582.1"/>
    <property type="molecule type" value="Genomic_DNA"/>
</dbReference>
<evidence type="ECO:0000313" key="3">
    <source>
        <dbReference type="Proteomes" id="UP000193920"/>
    </source>
</evidence>
<feature type="compositionally biased region" description="Polar residues" evidence="1">
    <location>
        <begin position="151"/>
        <end position="161"/>
    </location>
</feature>
<organism evidence="2 3">
    <name type="scientific">Neocallimastix californiae</name>
    <dbReference type="NCBI Taxonomy" id="1754190"/>
    <lineage>
        <taxon>Eukaryota</taxon>
        <taxon>Fungi</taxon>
        <taxon>Fungi incertae sedis</taxon>
        <taxon>Chytridiomycota</taxon>
        <taxon>Chytridiomycota incertae sedis</taxon>
        <taxon>Neocallimastigomycetes</taxon>
        <taxon>Neocallimastigales</taxon>
        <taxon>Neocallimastigaceae</taxon>
        <taxon>Neocallimastix</taxon>
    </lineage>
</organism>
<keyword evidence="3" id="KW-1185">Reference proteome</keyword>
<protein>
    <submittedName>
        <fullName evidence="2">Uncharacterized protein</fullName>
    </submittedName>
</protein>
<feature type="region of interest" description="Disordered" evidence="1">
    <location>
        <begin position="151"/>
        <end position="170"/>
    </location>
</feature>
<name>A0A1Y2FKS4_9FUNG</name>